<dbReference type="InterPro" id="IPR009326">
    <property type="entry name" value="DUF984"/>
</dbReference>
<feature type="domain" description="ASCH" evidence="1">
    <location>
        <begin position="4"/>
        <end position="125"/>
    </location>
</feature>
<proteinExistence type="predicted"/>
<protein>
    <submittedName>
        <fullName evidence="2">ASCH domain protein</fullName>
    </submittedName>
</protein>
<dbReference type="PANTHER" id="PTHR39203">
    <property type="entry name" value="CYTOPLASMIC PROTEIN-RELATED"/>
    <property type="match status" value="1"/>
</dbReference>
<dbReference type="InterPro" id="IPR015947">
    <property type="entry name" value="PUA-like_sf"/>
</dbReference>
<dbReference type="HOGENOM" id="CLU_102450_0_1_9"/>
<dbReference type="Pfam" id="PF04266">
    <property type="entry name" value="ASCH"/>
    <property type="match status" value="1"/>
</dbReference>
<sequence length="125" mass="14253">MKIIKFGGTPKEQKYLSNLVLTGLKSATSSLYDLQKLNHIAPTIVGDIWYIHDDKDSCVCKVKVTAVELVPFGEVKPAFAILEGDKTYENWHKIHFTYYSSLLSKFNRELSADTLLECVYFEITK</sequence>
<evidence type="ECO:0000313" key="2">
    <source>
        <dbReference type="EMBL" id="EGC69863.1"/>
    </source>
</evidence>
<dbReference type="AlphaFoldDB" id="F0EIG3"/>
<dbReference type="RefSeq" id="WP_005233997.1">
    <property type="nucleotide sequence ID" value="NZ_GL872323.1"/>
</dbReference>
<dbReference type="PANTHER" id="PTHR39203:SF1">
    <property type="entry name" value="CYTOPLASMIC PROTEIN"/>
    <property type="match status" value="1"/>
</dbReference>
<organism evidence="2 3">
    <name type="scientific">Enterococcus casseliflavus ATCC 12755</name>
    <dbReference type="NCBI Taxonomy" id="888066"/>
    <lineage>
        <taxon>Bacteria</taxon>
        <taxon>Bacillati</taxon>
        <taxon>Bacillota</taxon>
        <taxon>Bacilli</taxon>
        <taxon>Lactobacillales</taxon>
        <taxon>Enterococcaceae</taxon>
        <taxon>Enterococcus</taxon>
    </lineage>
</organism>
<accession>F0EIG3</accession>
<gene>
    <name evidence="2" type="ORF">HMPREF9087_1251</name>
</gene>
<reference evidence="2 3" key="1">
    <citation type="submission" date="2011-01" db="EMBL/GenBank/DDBJ databases">
        <authorList>
            <person name="Muzny D."/>
            <person name="Qin X."/>
            <person name="Deng J."/>
            <person name="Jiang H."/>
            <person name="Liu Y."/>
            <person name="Qu J."/>
            <person name="Song X.-Z."/>
            <person name="Zhang L."/>
            <person name="Thornton R."/>
            <person name="Coyle M."/>
            <person name="Francisco L."/>
            <person name="Jackson L."/>
            <person name="Javaid M."/>
            <person name="Korchina V."/>
            <person name="Kovar C."/>
            <person name="Mata R."/>
            <person name="Mathew T."/>
            <person name="Ngo R."/>
            <person name="Nguyen L."/>
            <person name="Nguyen N."/>
            <person name="Okwuonu G."/>
            <person name="Ongeri F."/>
            <person name="Pham C."/>
            <person name="Simmons D."/>
            <person name="Wilczek-Boney K."/>
            <person name="Hale W."/>
            <person name="Jakkamsetti A."/>
            <person name="Pham P."/>
            <person name="Ruth R."/>
            <person name="San Lucas F."/>
            <person name="Warren J."/>
            <person name="Zhang J."/>
            <person name="Zhao Z."/>
            <person name="Zhou C."/>
            <person name="Zhu D."/>
            <person name="Lee S."/>
            <person name="Bess C."/>
            <person name="Blankenburg K."/>
            <person name="Forbes L."/>
            <person name="Fu Q."/>
            <person name="Gubbala S."/>
            <person name="Hirani K."/>
            <person name="Jayaseelan J.C."/>
            <person name="Lara F."/>
            <person name="Munidasa M."/>
            <person name="Palculict T."/>
            <person name="Patil S."/>
            <person name="Pu L.-L."/>
            <person name="Saada N."/>
            <person name="Tang L."/>
            <person name="Weissenberger G."/>
            <person name="Zhu Y."/>
            <person name="Hemphill L."/>
            <person name="Shang Y."/>
            <person name="Youmans B."/>
            <person name="Ayvaz T."/>
            <person name="Ross M."/>
            <person name="Santibanez J."/>
            <person name="Aqrawi P."/>
            <person name="Gross S."/>
            <person name="Joshi V."/>
            <person name="Fowler G."/>
            <person name="Nazareth L."/>
            <person name="Reid J."/>
            <person name="Worley K."/>
            <person name="Petrosino J."/>
            <person name="Highlander S."/>
            <person name="Gibbs R."/>
        </authorList>
    </citation>
    <scope>NUCLEOTIDE SEQUENCE [LARGE SCALE GENOMIC DNA]</scope>
    <source>
        <strain evidence="2 3">ATCC 12755</strain>
    </source>
</reference>
<dbReference type="InterPro" id="IPR007374">
    <property type="entry name" value="ASCH_domain"/>
</dbReference>
<dbReference type="EMBL" id="AEWT01000010">
    <property type="protein sequence ID" value="EGC69863.1"/>
    <property type="molecule type" value="Genomic_DNA"/>
</dbReference>
<evidence type="ECO:0000259" key="1">
    <source>
        <dbReference type="SMART" id="SM01022"/>
    </source>
</evidence>
<evidence type="ECO:0000313" key="3">
    <source>
        <dbReference type="Proteomes" id="UP000004835"/>
    </source>
</evidence>
<dbReference type="Proteomes" id="UP000004835">
    <property type="component" value="Unassembled WGS sequence"/>
</dbReference>
<dbReference type="SUPFAM" id="SSF88697">
    <property type="entry name" value="PUA domain-like"/>
    <property type="match status" value="1"/>
</dbReference>
<name>F0EIG3_ENTCA</name>
<comment type="caution">
    <text evidence="2">The sequence shown here is derived from an EMBL/GenBank/DDBJ whole genome shotgun (WGS) entry which is preliminary data.</text>
</comment>
<dbReference type="Gene3D" id="3.10.400.10">
    <property type="entry name" value="Sulfate adenylyltransferase"/>
    <property type="match status" value="1"/>
</dbReference>
<dbReference type="SMART" id="SM01022">
    <property type="entry name" value="ASCH"/>
    <property type="match status" value="1"/>
</dbReference>